<protein>
    <submittedName>
        <fullName evidence="3">Uncharacterized protein YukE</fullName>
    </submittedName>
</protein>
<name>A0ABR9KY24_9PSEU</name>
<feature type="compositionally biased region" description="Gly residues" evidence="1">
    <location>
        <begin position="300"/>
        <end position="309"/>
    </location>
</feature>
<feature type="compositionally biased region" description="Low complexity" evidence="1">
    <location>
        <begin position="222"/>
        <end position="250"/>
    </location>
</feature>
<organism evidence="3 4">
    <name type="scientific">Amycolatopsis roodepoortensis</name>
    <dbReference type="NCBI Taxonomy" id="700274"/>
    <lineage>
        <taxon>Bacteria</taxon>
        <taxon>Bacillati</taxon>
        <taxon>Actinomycetota</taxon>
        <taxon>Actinomycetes</taxon>
        <taxon>Pseudonocardiales</taxon>
        <taxon>Pseudonocardiaceae</taxon>
        <taxon>Amycolatopsis</taxon>
    </lineage>
</organism>
<reference evidence="3 4" key="1">
    <citation type="submission" date="2020-10" db="EMBL/GenBank/DDBJ databases">
        <title>Sequencing the genomes of 1000 actinobacteria strains.</title>
        <authorList>
            <person name="Klenk H.-P."/>
        </authorList>
    </citation>
    <scope>NUCLEOTIDE SEQUENCE [LARGE SCALE GENOMIC DNA]</scope>
    <source>
        <strain evidence="3 4">DSM 46661</strain>
    </source>
</reference>
<evidence type="ECO:0000313" key="4">
    <source>
        <dbReference type="Proteomes" id="UP000656548"/>
    </source>
</evidence>
<dbReference type="EMBL" id="JADBEJ010000001">
    <property type="protein sequence ID" value="MBE1573265.1"/>
    <property type="molecule type" value="Genomic_DNA"/>
</dbReference>
<dbReference type="Gene3D" id="1.20.1260.20">
    <property type="entry name" value="PPE superfamily"/>
    <property type="match status" value="1"/>
</dbReference>
<dbReference type="InterPro" id="IPR057746">
    <property type="entry name" value="CpnT-like_N"/>
</dbReference>
<dbReference type="InterPro" id="IPR038332">
    <property type="entry name" value="PPE_sf"/>
</dbReference>
<gene>
    <name evidence="3" type="ORF">H4W30_000294</name>
</gene>
<evidence type="ECO:0000256" key="1">
    <source>
        <dbReference type="SAM" id="MobiDB-lite"/>
    </source>
</evidence>
<evidence type="ECO:0000259" key="2">
    <source>
        <dbReference type="Pfam" id="PF25547"/>
    </source>
</evidence>
<feature type="region of interest" description="Disordered" evidence="1">
    <location>
        <begin position="185"/>
        <end position="255"/>
    </location>
</feature>
<keyword evidence="4" id="KW-1185">Reference proteome</keyword>
<dbReference type="InterPro" id="IPR036689">
    <property type="entry name" value="ESAT-6-like_sf"/>
</dbReference>
<proteinExistence type="predicted"/>
<feature type="region of interest" description="Disordered" evidence="1">
    <location>
        <begin position="280"/>
        <end position="309"/>
    </location>
</feature>
<dbReference type="Proteomes" id="UP000656548">
    <property type="component" value="Unassembled WGS sequence"/>
</dbReference>
<evidence type="ECO:0000313" key="3">
    <source>
        <dbReference type="EMBL" id="MBE1573265.1"/>
    </source>
</evidence>
<feature type="compositionally biased region" description="Basic and acidic residues" evidence="1">
    <location>
        <begin position="290"/>
        <end position="299"/>
    </location>
</feature>
<comment type="caution">
    <text evidence="3">The sequence shown here is derived from an EMBL/GenBank/DDBJ whole genome shotgun (WGS) entry which is preliminary data.</text>
</comment>
<feature type="compositionally biased region" description="Gly residues" evidence="1">
    <location>
        <begin position="202"/>
        <end position="221"/>
    </location>
</feature>
<accession>A0ABR9KY24</accession>
<dbReference type="Pfam" id="PF25547">
    <property type="entry name" value="WXG100_2"/>
    <property type="match status" value="1"/>
</dbReference>
<sequence length="439" mass="42815">MTETAHTNFAAYSHQQLYAMLQAGDPNTARHAAHKWQSTGLGLFEQAENLTGELKEFSGNWTGGAADKYHTMISDLVGGIRKVAQTAQAMNNLLEDAADALVKAKKEMPPPVAVPDVSPADLALAVNPPLLPPDSSQATIINAAQQRQQAIANVEAQQQAAGAASAAHSKAIVVMTQLAGEYSTAEESIPASPNAVAPPPVTGGGTAPGGSVGNDIGGTPGVGVVPGDNTHPLPSDGSTPPTTGQPGQVPKSNPLFGDMFTAGLAAASAAAFGRFGSIMPRVPPWANGKNPKDEKKDGEIVGGGAGGAGAGATAGGTGGGIPIGGGGAPSLDGGAIGAGGGGGGFSGPGEAPAAFSGLAGDGGSGSAMSGLAGGAAGAAGAAAAKGAMPMMPMMPMGMGAGGDMGSGRRIPPWLVETENVWGQSSPVAPAVLGEEPEQY</sequence>
<dbReference type="SUPFAM" id="SSF140453">
    <property type="entry name" value="EsxAB dimer-like"/>
    <property type="match status" value="1"/>
</dbReference>
<dbReference type="RefSeq" id="WP_192741121.1">
    <property type="nucleotide sequence ID" value="NZ_JADBEJ010000001.1"/>
</dbReference>
<feature type="domain" description="Outer membrane channel protein CpnT-like N-terminal" evidence="2">
    <location>
        <begin position="24"/>
        <end position="107"/>
    </location>
</feature>